<accession>A0A4P6V803</accession>
<protein>
    <recommendedName>
        <fullName evidence="3">Class I SAM-dependent methyltransferase</fullName>
    </recommendedName>
</protein>
<dbReference type="OrthoDB" id="9765084at2"/>
<organism evidence="1 2">
    <name type="scientific">Roseitalea porphyridii</name>
    <dbReference type="NCBI Taxonomy" id="1852022"/>
    <lineage>
        <taxon>Bacteria</taxon>
        <taxon>Pseudomonadati</taxon>
        <taxon>Pseudomonadota</taxon>
        <taxon>Alphaproteobacteria</taxon>
        <taxon>Hyphomicrobiales</taxon>
        <taxon>Ahrensiaceae</taxon>
        <taxon>Roseitalea</taxon>
    </lineage>
</organism>
<dbReference type="AlphaFoldDB" id="A0A4P6V803"/>
<dbReference type="KEGG" id="rpod:E0E05_15780"/>
<gene>
    <name evidence="1" type="ORF">E0E05_15780</name>
</gene>
<dbReference type="InterPro" id="IPR029063">
    <property type="entry name" value="SAM-dependent_MTases_sf"/>
</dbReference>
<evidence type="ECO:0000313" key="2">
    <source>
        <dbReference type="Proteomes" id="UP000293719"/>
    </source>
</evidence>
<dbReference type="SUPFAM" id="SSF53335">
    <property type="entry name" value="S-adenosyl-L-methionine-dependent methyltransferases"/>
    <property type="match status" value="1"/>
</dbReference>
<proteinExistence type="predicted"/>
<dbReference type="Proteomes" id="UP000293719">
    <property type="component" value="Chromosome"/>
</dbReference>
<name>A0A4P6V803_9HYPH</name>
<dbReference type="EMBL" id="CP036532">
    <property type="protein sequence ID" value="QBK32450.1"/>
    <property type="molecule type" value="Genomic_DNA"/>
</dbReference>
<reference evidence="1 2" key="1">
    <citation type="journal article" date="2017" name="Int. J. Syst. Evol. Microbiol.">
        <title>Roseitalea porphyridii gen. nov., sp. nov., isolated from a red alga, and reclassification of Hoeflea suaedae Chung et al. 2013 as Pseudohoeflea suaedae gen. nov., comb. nov.</title>
        <authorList>
            <person name="Hyeon J.W."/>
            <person name="Jeong S.E."/>
            <person name="Baek K."/>
            <person name="Jeon C.O."/>
        </authorList>
    </citation>
    <scope>NUCLEOTIDE SEQUENCE [LARGE SCALE GENOMIC DNA]</scope>
    <source>
        <strain evidence="1 2">MA7-20</strain>
    </source>
</reference>
<evidence type="ECO:0008006" key="3">
    <source>
        <dbReference type="Google" id="ProtNLM"/>
    </source>
</evidence>
<keyword evidence="2" id="KW-1185">Reference proteome</keyword>
<sequence>MARRTRDVYARSGLRYDEERSRTLFERPWLDRFLALLPDRPTVLDAGCGAGEPVYHASLSPTDYERRLGELGMRVVRFVAEDPACDHASVLLARKGAARS</sequence>
<dbReference type="Gene3D" id="3.40.50.150">
    <property type="entry name" value="Vaccinia Virus protein VP39"/>
    <property type="match status" value="1"/>
</dbReference>
<evidence type="ECO:0000313" key="1">
    <source>
        <dbReference type="EMBL" id="QBK32450.1"/>
    </source>
</evidence>